<evidence type="ECO:0000313" key="5">
    <source>
        <dbReference type="Proteomes" id="UP001623348"/>
    </source>
</evidence>
<dbReference type="PANTHER" id="PTHR13069">
    <property type="entry name" value="ALKYLATED DNA REPAIR PROTEIN ALKB HOMOLOG 8"/>
    <property type="match status" value="1"/>
</dbReference>
<dbReference type="GO" id="GO:0006400">
    <property type="term" value="P:tRNA modification"/>
    <property type="evidence" value="ECO:0007669"/>
    <property type="project" value="UniProtKB-ARBA"/>
</dbReference>
<evidence type="ECO:0000313" key="4">
    <source>
        <dbReference type="EMBL" id="GAB0180317.1"/>
    </source>
</evidence>
<dbReference type="PANTHER" id="PTHR13069:SF35">
    <property type="entry name" value="TRNA METHYLTRANSFERASE 9-LIKE PROTEIN-RELATED"/>
    <property type="match status" value="1"/>
</dbReference>
<keyword evidence="5" id="KW-1185">Reference proteome</keyword>
<reference evidence="4 5" key="1">
    <citation type="submission" date="2024-06" db="EMBL/GenBank/DDBJ databases">
        <title>The draft genome of Grus japonensis, version 3.</title>
        <authorList>
            <person name="Nabeshima K."/>
            <person name="Suzuki S."/>
            <person name="Onuma M."/>
        </authorList>
    </citation>
    <scope>NUCLEOTIDE SEQUENCE [LARGE SCALE GENOMIC DNA]</scope>
    <source>
        <strain evidence="4 5">451A</strain>
    </source>
</reference>
<dbReference type="InterPro" id="IPR013216">
    <property type="entry name" value="Methyltransf_11"/>
</dbReference>
<sequence length="186" mass="21096">MEKEASQLERDHVHSVYEKIAPYFNDARYKAWPKVQQFISEQEPGSLIADIGCGNGKYLHINSQVYKLGCDYCFPLVESARNEGHEVMVCHSLCLPYRSECFDAVLSIADGVTTIMCPKVIRHSLEIQGILVNSLEKSRIVGLRLLLEMQNYSDLPIHGKLKALFAWLLCEKLESVRNSEGHLGDR</sequence>
<evidence type="ECO:0000256" key="2">
    <source>
        <dbReference type="ARBA" id="ARBA00022679"/>
    </source>
</evidence>
<dbReference type="SUPFAM" id="SSF53335">
    <property type="entry name" value="S-adenosyl-L-methionine-dependent methyltransferases"/>
    <property type="match status" value="1"/>
</dbReference>
<evidence type="ECO:0000259" key="3">
    <source>
        <dbReference type="Pfam" id="PF08241"/>
    </source>
</evidence>
<dbReference type="InterPro" id="IPR051422">
    <property type="entry name" value="AlkB_tRNA_MeTrf/Diox"/>
</dbReference>
<keyword evidence="2" id="KW-0808">Transferase</keyword>
<dbReference type="InterPro" id="IPR029063">
    <property type="entry name" value="SAM-dependent_MTases_sf"/>
</dbReference>
<organism evidence="4 5">
    <name type="scientific">Grus japonensis</name>
    <name type="common">Japanese crane</name>
    <name type="synonym">Red-crowned crane</name>
    <dbReference type="NCBI Taxonomy" id="30415"/>
    <lineage>
        <taxon>Eukaryota</taxon>
        <taxon>Metazoa</taxon>
        <taxon>Chordata</taxon>
        <taxon>Craniata</taxon>
        <taxon>Vertebrata</taxon>
        <taxon>Euteleostomi</taxon>
        <taxon>Archelosauria</taxon>
        <taxon>Archosauria</taxon>
        <taxon>Dinosauria</taxon>
        <taxon>Saurischia</taxon>
        <taxon>Theropoda</taxon>
        <taxon>Coelurosauria</taxon>
        <taxon>Aves</taxon>
        <taxon>Neognathae</taxon>
        <taxon>Neoaves</taxon>
        <taxon>Gruiformes</taxon>
        <taxon>Gruidae</taxon>
        <taxon>Grus</taxon>
    </lineage>
</organism>
<gene>
    <name evidence="4" type="ORF">GRJ2_000497000</name>
</gene>
<feature type="domain" description="Methyltransferase type 11" evidence="3">
    <location>
        <begin position="50"/>
        <end position="108"/>
    </location>
</feature>
<protein>
    <submittedName>
        <fullName evidence="4">Probable tRNA methyltransferase 9B</fullName>
    </submittedName>
</protein>
<dbReference type="GO" id="GO:0008175">
    <property type="term" value="F:tRNA methyltransferase activity"/>
    <property type="evidence" value="ECO:0007669"/>
    <property type="project" value="UniProtKB-ARBA"/>
</dbReference>
<dbReference type="Pfam" id="PF08241">
    <property type="entry name" value="Methyltransf_11"/>
    <property type="match status" value="1"/>
</dbReference>
<dbReference type="Gene3D" id="3.40.50.150">
    <property type="entry name" value="Vaccinia Virus protein VP39"/>
    <property type="match status" value="1"/>
</dbReference>
<proteinExistence type="predicted"/>
<keyword evidence="1 4" id="KW-0489">Methyltransferase</keyword>
<dbReference type="GO" id="GO:0032259">
    <property type="term" value="P:methylation"/>
    <property type="evidence" value="ECO:0007669"/>
    <property type="project" value="UniProtKB-KW"/>
</dbReference>
<dbReference type="Proteomes" id="UP001623348">
    <property type="component" value="Unassembled WGS sequence"/>
</dbReference>
<accession>A0ABC9W5N4</accession>
<dbReference type="AlphaFoldDB" id="A0ABC9W5N4"/>
<name>A0ABC9W5N4_GRUJA</name>
<comment type="caution">
    <text evidence="4">The sequence shown here is derived from an EMBL/GenBank/DDBJ whole genome shotgun (WGS) entry which is preliminary data.</text>
</comment>
<evidence type="ECO:0000256" key="1">
    <source>
        <dbReference type="ARBA" id="ARBA00022603"/>
    </source>
</evidence>
<dbReference type="EMBL" id="BAAFJT010000001">
    <property type="protein sequence ID" value="GAB0180317.1"/>
    <property type="molecule type" value="Genomic_DNA"/>
</dbReference>